<evidence type="ECO:0000313" key="1">
    <source>
        <dbReference type="EMBL" id="JAH69718.1"/>
    </source>
</evidence>
<accession>A0A0E9UXL1</accession>
<proteinExistence type="predicted"/>
<organism evidence="1">
    <name type="scientific">Anguilla anguilla</name>
    <name type="common">European freshwater eel</name>
    <name type="synonym">Muraena anguilla</name>
    <dbReference type="NCBI Taxonomy" id="7936"/>
    <lineage>
        <taxon>Eukaryota</taxon>
        <taxon>Metazoa</taxon>
        <taxon>Chordata</taxon>
        <taxon>Craniata</taxon>
        <taxon>Vertebrata</taxon>
        <taxon>Euteleostomi</taxon>
        <taxon>Actinopterygii</taxon>
        <taxon>Neopterygii</taxon>
        <taxon>Teleostei</taxon>
        <taxon>Anguilliformes</taxon>
        <taxon>Anguillidae</taxon>
        <taxon>Anguilla</taxon>
    </lineage>
</organism>
<dbReference type="AlphaFoldDB" id="A0A0E9UXL1"/>
<sequence length="35" mass="4259">MKEYIFHKKTSQVPASIAANRKDKWSRHYYKPFSD</sequence>
<reference evidence="1" key="2">
    <citation type="journal article" date="2015" name="Fish Shellfish Immunol.">
        <title>Early steps in the European eel (Anguilla anguilla)-Vibrio vulnificus interaction in the gills: Role of the RtxA13 toxin.</title>
        <authorList>
            <person name="Callol A."/>
            <person name="Pajuelo D."/>
            <person name="Ebbesson L."/>
            <person name="Teles M."/>
            <person name="MacKenzie S."/>
            <person name="Amaro C."/>
        </authorList>
    </citation>
    <scope>NUCLEOTIDE SEQUENCE</scope>
</reference>
<protein>
    <submittedName>
        <fullName evidence="1">Uncharacterized protein</fullName>
    </submittedName>
</protein>
<reference evidence="1" key="1">
    <citation type="submission" date="2014-11" db="EMBL/GenBank/DDBJ databases">
        <authorList>
            <person name="Amaro Gonzalez C."/>
        </authorList>
    </citation>
    <scope>NUCLEOTIDE SEQUENCE</scope>
</reference>
<name>A0A0E9UXL1_ANGAN</name>
<dbReference type="EMBL" id="GBXM01038859">
    <property type="protein sequence ID" value="JAH69718.1"/>
    <property type="molecule type" value="Transcribed_RNA"/>
</dbReference>